<accession>A0ABV1IHE3</accession>
<dbReference type="SUPFAM" id="SSF46548">
    <property type="entry name" value="alpha-helical ferredoxin"/>
    <property type="match status" value="1"/>
</dbReference>
<organism evidence="5 6">
    <name type="scientific">Paratractidigestivibacter faecalis</name>
    <dbReference type="NCBI Taxonomy" id="2292441"/>
    <lineage>
        <taxon>Bacteria</taxon>
        <taxon>Bacillati</taxon>
        <taxon>Actinomycetota</taxon>
        <taxon>Coriobacteriia</taxon>
        <taxon>Coriobacteriales</taxon>
        <taxon>Atopobiaceae</taxon>
        <taxon>Paratractidigestivibacter</taxon>
    </lineage>
</organism>
<evidence type="ECO:0000313" key="5">
    <source>
        <dbReference type="EMBL" id="MEQ2638318.1"/>
    </source>
</evidence>
<dbReference type="PRINTS" id="PR00419">
    <property type="entry name" value="ADXRDTASE"/>
</dbReference>
<dbReference type="PROSITE" id="PS00198">
    <property type="entry name" value="4FE4S_FER_1"/>
    <property type="match status" value="1"/>
</dbReference>
<feature type="domain" description="4Fe-4S ferredoxin-type" evidence="4">
    <location>
        <begin position="903"/>
        <end position="933"/>
    </location>
</feature>
<dbReference type="InterPro" id="IPR017701">
    <property type="entry name" value="Se_rdtase_YgfK"/>
</dbReference>
<evidence type="ECO:0000256" key="3">
    <source>
        <dbReference type="ARBA" id="ARBA00023014"/>
    </source>
</evidence>
<dbReference type="SUPFAM" id="SSF51395">
    <property type="entry name" value="FMN-linked oxidoreductases"/>
    <property type="match status" value="1"/>
</dbReference>
<dbReference type="EMBL" id="JBBNGS010000016">
    <property type="protein sequence ID" value="MEQ2638318.1"/>
    <property type="molecule type" value="Genomic_DNA"/>
</dbReference>
<dbReference type="InterPro" id="IPR023753">
    <property type="entry name" value="FAD/NAD-binding_dom"/>
</dbReference>
<dbReference type="SUPFAM" id="SSF51971">
    <property type="entry name" value="Nucleotide-binding domain"/>
    <property type="match status" value="2"/>
</dbReference>
<dbReference type="SUPFAM" id="SSF54862">
    <property type="entry name" value="4Fe-4S ferredoxins"/>
    <property type="match status" value="1"/>
</dbReference>
<proteinExistence type="predicted"/>
<evidence type="ECO:0000256" key="1">
    <source>
        <dbReference type="ARBA" id="ARBA00022723"/>
    </source>
</evidence>
<dbReference type="PANTHER" id="PTHR42783:SF3">
    <property type="entry name" value="GLUTAMATE SYNTHASE [NADPH] SMALL CHAIN-RELATED"/>
    <property type="match status" value="1"/>
</dbReference>
<dbReference type="InterPro" id="IPR009051">
    <property type="entry name" value="Helical_ferredxn"/>
</dbReference>
<name>A0ABV1IHE3_9ACTN</name>
<dbReference type="InterPro" id="IPR017896">
    <property type="entry name" value="4Fe4S_Fe-S-bd"/>
</dbReference>
<dbReference type="NCBIfam" id="TIGR03315">
    <property type="entry name" value="Se_ygfK"/>
    <property type="match status" value="1"/>
</dbReference>
<dbReference type="Proteomes" id="UP001478817">
    <property type="component" value="Unassembled WGS sequence"/>
</dbReference>
<comment type="caution">
    <text evidence="5">The sequence shown here is derived from an EMBL/GenBank/DDBJ whole genome shotgun (WGS) entry which is preliminary data.</text>
</comment>
<dbReference type="Pfam" id="PF07992">
    <property type="entry name" value="Pyr_redox_2"/>
    <property type="match status" value="1"/>
</dbReference>
<sequence length="1000" mass="107668">MSDIMRPIPFAQLMDWILTENAEKGSIFGIRKIVRHEGGAEPIFAEKIETPFGPAAGPNSQLAQNIVASYVAGARFFELKTVQVMDGEELSKCVAKPCIVAEDECYNCEWSTELEVPQAMSEYIKAWWACKLLARELGLGDPDGFVFNMSVGYDLEGIKSPKVDAYIEGMKDASGTAVWAECLEWANANLDRFQNVDADFVNSVSPHVSASVTESTLHGCPPDEIERIATYLITEKGLNTYIKCNPTLLGYDYARERLDGLGFDYIVFDDKHFREDLQWADAVPMFERLIKLTSERGLSFGVKLTNTFPVDVTRKELPSEEMYMSGRSLFPLTIHLARKISEEFDGKLRISYSGGADAQNIKGLYGAGIWPITMATTVLKPGGYERFSQIAHVLEGVERKSDVDVAAVAALDESVATDHKYAKPIKPAPAHKLDWPLPLTNCFTSPCRNGCPIEQDIPAYLAAVDEGRLADALAIIAERNALPFITGNLCPHPCGTKCMRAFYEPEGAAIRASKLKAARGGIDELLATIKAEGAQAVPGAEGKNVAVIGGGPAGLACAFFLTRAGAKVTIFERKESLGGVARHIIPAFRISDEDIDRDVELCRAFGAEVKLGVEVTDVAELKADGYTDVVVCTGAWAPGHVGLEYGDEIDVLDFLAAAKSGLDLSALGTDVVIVGAGNTAMDAARVAKRLPGVQNVRIVYRRTKRYMPADEEELAEALSEGVELCELLAPKGVADGVLTCDVMELGEPDESGRRSPVATGKTLEVPATAVICAVGEKIEDGIYEAAGVQTDRRGRPAGCETGVEGVWAAGDCRRGPARFVDAIADAQEVARKMCGVDFSKYAAANVRAGHESDCYERKGDLRLGCAGCQKSSGCLGCATVCEACCDVCPNRANVSITVPGLAQHQVVHVDGMCNECGNCAVFCPWSGRPFKDKLTLFWSAEDMGNSTNQGFLAQPDGSFLVRLASGTGAYDVDDASCGLPEEVRLTIKAVRDSYAYLLAK</sequence>
<dbReference type="InterPro" id="IPR028261">
    <property type="entry name" value="DPD_II"/>
</dbReference>
<keyword evidence="1" id="KW-0479">Metal-binding</keyword>
<dbReference type="RefSeq" id="WP_349182993.1">
    <property type="nucleotide sequence ID" value="NZ_JBBNGS010000016.1"/>
</dbReference>
<protein>
    <submittedName>
        <fullName evidence="5">Selenate reductase subunit YgfK</fullName>
    </submittedName>
</protein>
<evidence type="ECO:0000313" key="6">
    <source>
        <dbReference type="Proteomes" id="UP001478817"/>
    </source>
</evidence>
<evidence type="ECO:0000259" key="4">
    <source>
        <dbReference type="PROSITE" id="PS51379"/>
    </source>
</evidence>
<dbReference type="PANTHER" id="PTHR42783">
    <property type="entry name" value="GLUTAMATE SYNTHASE [NADPH] SMALL CHAIN"/>
    <property type="match status" value="1"/>
</dbReference>
<reference evidence="5 6" key="1">
    <citation type="submission" date="2024-04" db="EMBL/GenBank/DDBJ databases">
        <title>Human intestinal bacterial collection.</title>
        <authorList>
            <person name="Pauvert C."/>
            <person name="Hitch T.C.A."/>
            <person name="Clavel T."/>
        </authorList>
    </citation>
    <scope>NUCLEOTIDE SEQUENCE [LARGE SCALE GENOMIC DNA]</scope>
    <source>
        <strain evidence="5 6">CLA-AA-H197</strain>
    </source>
</reference>
<dbReference type="PROSITE" id="PS51379">
    <property type="entry name" value="4FE4S_FER_2"/>
    <property type="match status" value="1"/>
</dbReference>
<evidence type="ECO:0000256" key="2">
    <source>
        <dbReference type="ARBA" id="ARBA00023004"/>
    </source>
</evidence>
<keyword evidence="3" id="KW-0411">Iron-sulfur</keyword>
<dbReference type="Pfam" id="PF14691">
    <property type="entry name" value="Fer4_20"/>
    <property type="match status" value="1"/>
</dbReference>
<dbReference type="InterPro" id="IPR017900">
    <property type="entry name" value="4Fe4S_Fe_S_CS"/>
</dbReference>
<gene>
    <name evidence="5" type="primary">ygfK</name>
    <name evidence="5" type="ORF">AAAT05_08190</name>
</gene>
<dbReference type="Gene3D" id="3.50.50.60">
    <property type="entry name" value="FAD/NAD(P)-binding domain"/>
    <property type="match status" value="2"/>
</dbReference>
<dbReference type="InterPro" id="IPR036188">
    <property type="entry name" value="FAD/NAD-bd_sf"/>
</dbReference>
<keyword evidence="6" id="KW-1185">Reference proteome</keyword>
<dbReference type="Gene3D" id="1.10.1060.10">
    <property type="entry name" value="Alpha-helical ferredoxin"/>
    <property type="match status" value="1"/>
</dbReference>
<keyword evidence="2" id="KW-0408">Iron</keyword>